<evidence type="ECO:0000313" key="4">
    <source>
        <dbReference type="Proteomes" id="UP001189429"/>
    </source>
</evidence>
<accession>A0ABN9UBI7</accession>
<dbReference type="SMART" id="SM01027">
    <property type="entry name" value="Beta-Casp"/>
    <property type="match status" value="1"/>
</dbReference>
<keyword evidence="1" id="KW-0694">RNA-binding</keyword>
<evidence type="ECO:0000256" key="1">
    <source>
        <dbReference type="RuleBase" id="RU365006"/>
    </source>
</evidence>
<feature type="non-terminal residue" evidence="3">
    <location>
        <position position="419"/>
    </location>
</feature>
<dbReference type="Gene3D" id="3.60.15.10">
    <property type="entry name" value="Ribonuclease Z/Hydroxyacylglutathione hydrolase-like"/>
    <property type="match status" value="1"/>
</dbReference>
<protein>
    <recommendedName>
        <fullName evidence="1">Cleavage and polyadenylation specificity factor subunit 2</fullName>
    </recommendedName>
    <alternativeName>
        <fullName evidence="1">Cleavage and polyadenylation specificity factor 100 kDa subunit</fullName>
    </alternativeName>
</protein>
<proteinExistence type="inferred from homology"/>
<dbReference type="Gene3D" id="3.40.50.10890">
    <property type="match status" value="1"/>
</dbReference>
<dbReference type="Pfam" id="PF16661">
    <property type="entry name" value="Lactamase_B_6"/>
    <property type="match status" value="1"/>
</dbReference>
<dbReference type="PANTHER" id="PTHR45922">
    <property type="entry name" value="CLEAVAGE AND POLYADENYLATION SPECIFICITY FACTOR SUBUNIT 2"/>
    <property type="match status" value="1"/>
</dbReference>
<comment type="subcellular location">
    <subcellularLocation>
        <location evidence="1">Nucleus</location>
    </subcellularLocation>
</comment>
<organism evidence="3 4">
    <name type="scientific">Prorocentrum cordatum</name>
    <dbReference type="NCBI Taxonomy" id="2364126"/>
    <lineage>
        <taxon>Eukaryota</taxon>
        <taxon>Sar</taxon>
        <taxon>Alveolata</taxon>
        <taxon>Dinophyceae</taxon>
        <taxon>Prorocentrales</taxon>
        <taxon>Prorocentraceae</taxon>
        <taxon>Prorocentrum</taxon>
    </lineage>
</organism>
<name>A0ABN9UBI7_9DINO</name>
<comment type="caution">
    <text evidence="3">The sequence shown here is derived from an EMBL/GenBank/DDBJ whole genome shotgun (WGS) entry which is preliminary data.</text>
</comment>
<feature type="domain" description="Beta-Casp" evidence="2">
    <location>
        <begin position="270"/>
        <end position="399"/>
    </location>
</feature>
<evidence type="ECO:0000259" key="2">
    <source>
        <dbReference type="SMART" id="SM01027"/>
    </source>
</evidence>
<reference evidence="3" key="1">
    <citation type="submission" date="2023-10" db="EMBL/GenBank/DDBJ databases">
        <authorList>
            <person name="Chen Y."/>
            <person name="Shah S."/>
            <person name="Dougan E. K."/>
            <person name="Thang M."/>
            <person name="Chan C."/>
        </authorList>
    </citation>
    <scope>NUCLEOTIDE SEQUENCE [LARGE SCALE GENOMIC DNA]</scope>
</reference>
<dbReference type="EMBL" id="CAUYUJ010015660">
    <property type="protein sequence ID" value="CAK0856727.1"/>
    <property type="molecule type" value="Genomic_DNA"/>
</dbReference>
<sequence>MSFKLIPISPDSFEWQCSVLKLGGVTILLDCGWTEALDPKLLAPLIPHLGELDLILLSQADFKHLGAIPYLLTKYNITCPVVCTEATCRLGELACVGCLEDRAKYREPVGELEVDDVLRVFTSRISPVVYRETFHVNCRGRLLSVSPFPCGTHLGSAYWTLSCGGLSVVYLVDWELRRGRYLDGLELERLMPACRGGVQRWDALITSPVPALGSLLPRRGARQAPREAASSSKAVAAARSSREQLLLEESINTLRRGGTVLIPADVSGGVPELLLLFEAAWGQDRQLATNYPLIWLSSMGEMVLDQLKTRLEYMSGEVLSRFEANTAQNPFVLRSFSVFETLEELLEAHPLSRPKVIVASSANLEGGDARELFLRLCAEPRALLWLLGVPPAGSLARQLLDDLVLRRGARRECLGDLRA</sequence>
<dbReference type="InterPro" id="IPR001279">
    <property type="entry name" value="Metallo-B-lactamas"/>
</dbReference>
<dbReference type="InterPro" id="IPR022712">
    <property type="entry name" value="Beta_Casp"/>
</dbReference>
<dbReference type="InterPro" id="IPR036866">
    <property type="entry name" value="RibonucZ/Hydroxyglut_hydro"/>
</dbReference>
<dbReference type="SUPFAM" id="SSF56281">
    <property type="entry name" value="Metallo-hydrolase/oxidoreductase"/>
    <property type="match status" value="1"/>
</dbReference>
<dbReference type="Pfam" id="PF10996">
    <property type="entry name" value="Beta-Casp"/>
    <property type="match status" value="1"/>
</dbReference>
<keyword evidence="1" id="KW-0539">Nucleus</keyword>
<gene>
    <name evidence="3" type="ORF">PCOR1329_LOCUS47018</name>
</gene>
<dbReference type="PANTHER" id="PTHR45922:SF1">
    <property type="entry name" value="CLEAVAGE AND POLYADENYLATION SPECIFICITY FACTOR SUBUNIT 2"/>
    <property type="match status" value="1"/>
</dbReference>
<dbReference type="InterPro" id="IPR027075">
    <property type="entry name" value="CPSF2"/>
</dbReference>
<dbReference type="Proteomes" id="UP001189429">
    <property type="component" value="Unassembled WGS sequence"/>
</dbReference>
<keyword evidence="1" id="KW-0507">mRNA processing</keyword>
<evidence type="ECO:0000313" key="3">
    <source>
        <dbReference type="EMBL" id="CAK0856727.1"/>
    </source>
</evidence>
<keyword evidence="4" id="KW-1185">Reference proteome</keyword>
<comment type="similarity">
    <text evidence="1">Belongs to the metallo-beta-lactamase superfamily. RNA-metabolizing metallo-beta-lactamase-like family. CPSF2/YSH1 subfamily.</text>
</comment>